<feature type="transmembrane region" description="Helical" evidence="9">
    <location>
        <begin position="95"/>
        <end position="116"/>
    </location>
</feature>
<evidence type="ECO:0000256" key="5">
    <source>
        <dbReference type="ARBA" id="ARBA00022989"/>
    </source>
</evidence>
<gene>
    <name evidence="11" type="ORF">VZ94_04950</name>
</gene>
<accession>A0A0F3IL27</accession>
<proteinExistence type="inferred from homology"/>
<dbReference type="CDD" id="cd06261">
    <property type="entry name" value="TM_PBP2"/>
    <property type="match status" value="1"/>
</dbReference>
<dbReference type="SUPFAM" id="SSF161098">
    <property type="entry name" value="MetI-like"/>
    <property type="match status" value="1"/>
</dbReference>
<dbReference type="OrthoDB" id="9804629at2"/>
<comment type="caution">
    <text evidence="9">Lacks conserved residue(s) required for the propagation of feature annotation.</text>
</comment>
<evidence type="ECO:0000256" key="1">
    <source>
        <dbReference type="ARBA" id="ARBA00004651"/>
    </source>
</evidence>
<dbReference type="GO" id="GO:0005886">
    <property type="term" value="C:plasma membrane"/>
    <property type="evidence" value="ECO:0007669"/>
    <property type="project" value="UniProtKB-SubCell"/>
</dbReference>
<feature type="transmembrane region" description="Helical" evidence="9">
    <location>
        <begin position="243"/>
        <end position="264"/>
    </location>
</feature>
<feature type="domain" description="ABC transmembrane type-1" evidence="10">
    <location>
        <begin position="57"/>
        <end position="261"/>
    </location>
</feature>
<evidence type="ECO:0000256" key="7">
    <source>
        <dbReference type="ARBA" id="ARBA00023136"/>
    </source>
</evidence>
<feature type="transmembrane region" description="Helical" evidence="9">
    <location>
        <begin position="20"/>
        <end position="41"/>
    </location>
</feature>
<evidence type="ECO:0000256" key="9">
    <source>
        <dbReference type="RuleBase" id="RU366001"/>
    </source>
</evidence>
<comment type="function">
    <text evidence="8">Part of the ABC transporter complex CysAWTP (TC 3.A.1.6.1) involved in sulfate/thiosulfate import. Probably responsible for the translocation of the substrate across the membrane.</text>
</comment>
<evidence type="ECO:0000256" key="2">
    <source>
        <dbReference type="ARBA" id="ARBA00011779"/>
    </source>
</evidence>
<dbReference type="InterPro" id="IPR011865">
    <property type="entry name" value="CysT_permease"/>
</dbReference>
<evidence type="ECO:0000256" key="8">
    <source>
        <dbReference type="ARBA" id="ARBA00025323"/>
    </source>
</evidence>
<dbReference type="InterPro" id="IPR035906">
    <property type="entry name" value="MetI-like_sf"/>
</dbReference>
<keyword evidence="6 9" id="KW-0764">Sulfate transport</keyword>
<keyword evidence="7 9" id="KW-0472">Membrane</keyword>
<dbReference type="PATRIC" id="fig|1632867.3.peg.4297"/>
<keyword evidence="5 9" id="KW-1133">Transmembrane helix</keyword>
<keyword evidence="4 9" id="KW-0812">Transmembrane</keyword>
<feature type="transmembrane region" description="Helical" evidence="9">
    <location>
        <begin position="136"/>
        <end position="154"/>
    </location>
</feature>
<reference evidence="11 12" key="2">
    <citation type="journal article" date="2016" name="Microb. Ecol.">
        <title>Genome Characteristics of a Novel Type I Methanotroph (Sn10-6) Isolated from a Flooded Indian Rice Field.</title>
        <authorList>
            <person name="Rahalkar M.C."/>
            <person name="Pandit P.S."/>
            <person name="Dhakephalkar P.K."/>
            <person name="Pore S."/>
            <person name="Arora P."/>
            <person name="Kapse N."/>
        </authorList>
    </citation>
    <scope>NUCLEOTIDE SEQUENCE [LARGE SCALE GENOMIC DNA]</scope>
    <source>
        <strain evidence="11 12">Sn10-6</strain>
    </source>
</reference>
<evidence type="ECO:0000259" key="10">
    <source>
        <dbReference type="PROSITE" id="PS50928"/>
    </source>
</evidence>
<dbReference type="EMBL" id="LAJX01000040">
    <property type="protein sequence ID" value="KJV07421.1"/>
    <property type="molecule type" value="Genomic_DNA"/>
</dbReference>
<dbReference type="NCBIfam" id="TIGR02139">
    <property type="entry name" value="permease_CysT"/>
    <property type="match status" value="1"/>
</dbReference>
<dbReference type="InterPro" id="IPR000515">
    <property type="entry name" value="MetI-like"/>
</dbReference>
<dbReference type="PANTHER" id="PTHR30406">
    <property type="entry name" value="SULFATE TRANSPORT SYSTEM PERMEASE PROTEIN"/>
    <property type="match status" value="1"/>
</dbReference>
<evidence type="ECO:0000256" key="3">
    <source>
        <dbReference type="ARBA" id="ARBA00022448"/>
    </source>
</evidence>
<dbReference type="GO" id="GO:0015419">
    <property type="term" value="F:ABC-type sulfate transporter activity"/>
    <property type="evidence" value="ECO:0007669"/>
    <property type="project" value="UniProtKB-UniRule"/>
</dbReference>
<dbReference type="FunFam" id="1.10.3720.10:FF:000004">
    <property type="entry name" value="Sulfate transport system permease protein CysT"/>
    <property type="match status" value="1"/>
</dbReference>
<dbReference type="NCBIfam" id="TIGR00969">
    <property type="entry name" value="3a0106s02"/>
    <property type="match status" value="1"/>
</dbReference>
<comment type="subcellular location">
    <subcellularLocation>
        <location evidence="1">Cell membrane</location>
        <topology evidence="1">Multi-pass membrane protein</topology>
    </subcellularLocation>
</comment>
<comment type="function">
    <text evidence="9">Part of the ABC transporter complex (TC 3.A.1.6.1) involved in sulfate/thiosulfate import.</text>
</comment>
<dbReference type="Pfam" id="PF00528">
    <property type="entry name" value="BPD_transp_1"/>
    <property type="match status" value="1"/>
</dbReference>
<comment type="similarity">
    <text evidence="9">Belongs to the binding-protein-dependent transport system permease family. CysTW subfamily.</text>
</comment>
<organism evidence="11 12">
    <name type="scientific">Methylocucumis oryzae</name>
    <dbReference type="NCBI Taxonomy" id="1632867"/>
    <lineage>
        <taxon>Bacteria</taxon>
        <taxon>Pseudomonadati</taxon>
        <taxon>Pseudomonadota</taxon>
        <taxon>Gammaproteobacteria</taxon>
        <taxon>Methylococcales</taxon>
        <taxon>Methylococcaceae</taxon>
        <taxon>Methylocucumis</taxon>
    </lineage>
</organism>
<feature type="transmembrane region" description="Helical" evidence="9">
    <location>
        <begin position="182"/>
        <end position="203"/>
    </location>
</feature>
<dbReference type="AlphaFoldDB" id="A0A0F3IL27"/>
<keyword evidence="12" id="KW-1185">Reference proteome</keyword>
<sequence length="275" mass="29988">MKRHSIMPGFAPSLGFTVVYLSLVVLIPLSTLVVTSFGLSFSEYLKIITHARVLASFKVSFTASLFAAFCAGLIGFVIAWVLVRYPFPGKKLFDALIDLPFALPTAVAGIVLATIYQPSGMLGRILMQQFGLQVAYKPLGIVFALIFISLPFVVRTLEPVLQEFDTAMEEAAASLGASRIKVFIHIILPNLFPAMLTGFALAFARGIGEYGSVIFIAGNLPYVSEIIPLMIITKLEQYDVPGATAIALTMLVISFLLLLVINLLQRWVRIRSGQV</sequence>
<dbReference type="Proteomes" id="UP000033684">
    <property type="component" value="Unassembled WGS sequence"/>
</dbReference>
<dbReference type="PANTHER" id="PTHR30406:SF8">
    <property type="entry name" value="SULFATE TRANSPORT SYSTEM PERMEASE PROTEIN CYST"/>
    <property type="match status" value="1"/>
</dbReference>
<reference evidence="12" key="1">
    <citation type="submission" date="2015-03" db="EMBL/GenBank/DDBJ databases">
        <title>Draft genome sequence of a novel methanotroph (Sn10-6) isolated from flooded ricefield rhizosphere in India.</title>
        <authorList>
            <person name="Pandit P.S."/>
            <person name="Pore S.D."/>
            <person name="Arora P."/>
            <person name="Kapse N.G."/>
            <person name="Dhakephalkar P.K."/>
            <person name="Rahalkar M.C."/>
        </authorList>
    </citation>
    <scope>NUCLEOTIDE SEQUENCE [LARGE SCALE GENOMIC DNA]</scope>
    <source>
        <strain evidence="12">Sn10-6</strain>
    </source>
</reference>
<evidence type="ECO:0000313" key="11">
    <source>
        <dbReference type="EMBL" id="KJV07421.1"/>
    </source>
</evidence>
<comment type="caution">
    <text evidence="11">The sequence shown here is derived from an EMBL/GenBank/DDBJ whole genome shotgun (WGS) entry which is preliminary data.</text>
</comment>
<name>A0A0F3IL27_9GAMM</name>
<keyword evidence="3 9" id="KW-0813">Transport</keyword>
<evidence type="ECO:0000313" key="12">
    <source>
        <dbReference type="Proteomes" id="UP000033684"/>
    </source>
</evidence>
<protein>
    <recommendedName>
        <fullName evidence="9">Sulfate transport system permease protein CysT</fullName>
    </recommendedName>
</protein>
<comment type="subunit">
    <text evidence="2">The complex is composed of two ATP-binding proteins (CysA), two transmembrane proteins (CysT and CysW) and a solute-binding protein (CysP).</text>
</comment>
<dbReference type="Gene3D" id="1.10.3720.10">
    <property type="entry name" value="MetI-like"/>
    <property type="match status" value="1"/>
</dbReference>
<evidence type="ECO:0000256" key="4">
    <source>
        <dbReference type="ARBA" id="ARBA00022692"/>
    </source>
</evidence>
<evidence type="ECO:0000256" key="6">
    <source>
        <dbReference type="ARBA" id="ARBA00023032"/>
    </source>
</evidence>
<dbReference type="InterPro" id="IPR005667">
    <property type="entry name" value="Sulph_transpt2"/>
</dbReference>
<feature type="transmembrane region" description="Helical" evidence="9">
    <location>
        <begin position="61"/>
        <end position="83"/>
    </location>
</feature>
<dbReference type="PROSITE" id="PS50928">
    <property type="entry name" value="ABC_TM1"/>
    <property type="match status" value="1"/>
</dbReference>